<keyword evidence="1" id="KW-0812">Transmembrane</keyword>
<gene>
    <name evidence="2" type="ORF">HMPREF0493_0679</name>
</gene>
<evidence type="ECO:0000256" key="1">
    <source>
        <dbReference type="SAM" id="Phobius"/>
    </source>
</evidence>
<dbReference type="Proteomes" id="UP000004069">
    <property type="component" value="Unassembled WGS sequence"/>
</dbReference>
<sequence length="165" mass="19466">MHSETKKFLRNRRIAALLPWLGILGILILTFSPIFGGFVLFFTEIGFVASFYFFIDEYNWLAERLLIRPNYTVNHENEDRVKKLFYFALGASIVYAILLSYLRSISFYDFVVGVAFLYGIYFGKHNIEYALIILRAEFGSKKYYVIQIYRNVTHCSFFIGFLFYV</sequence>
<reference evidence="2 3" key="1">
    <citation type="submission" date="2010-04" db="EMBL/GenBank/DDBJ databases">
        <authorList>
            <person name="Muzny D."/>
            <person name="Qin X."/>
            <person name="Deng J."/>
            <person name="Jiang H."/>
            <person name="Liu Y."/>
            <person name="Qu J."/>
            <person name="Song X.-Z."/>
            <person name="Zhang L."/>
            <person name="Thornton R."/>
            <person name="Coyle M."/>
            <person name="Francisco L."/>
            <person name="Jackson L."/>
            <person name="Javaid M."/>
            <person name="Korchina V."/>
            <person name="Kovar C."/>
            <person name="Mata R."/>
            <person name="Mathew T."/>
            <person name="Ngo R."/>
            <person name="Nguyen L."/>
            <person name="Nguyen N."/>
            <person name="Okwuonu G."/>
            <person name="Ongeri F."/>
            <person name="Pham C."/>
            <person name="Simmons D."/>
            <person name="Wilczek-Boney K."/>
            <person name="Hale W."/>
            <person name="Jakkamsetti A."/>
            <person name="Pham P."/>
            <person name="Ruth R."/>
            <person name="San Lucas F."/>
            <person name="Warren J."/>
            <person name="Zhang J."/>
            <person name="Zhao Z."/>
            <person name="Zhou C."/>
            <person name="Zhu D."/>
            <person name="Lee S."/>
            <person name="Bess C."/>
            <person name="Blankenburg K."/>
            <person name="Forbes L."/>
            <person name="Fu Q."/>
            <person name="Gubbala S."/>
            <person name="Hirani K."/>
            <person name="Jayaseelan J.C."/>
            <person name="Lara F."/>
            <person name="Munidasa M."/>
            <person name="Palculict T."/>
            <person name="Patil S."/>
            <person name="Pu L.-L."/>
            <person name="Saada N."/>
            <person name="Tang L."/>
            <person name="Weissenberger G."/>
            <person name="Zhu Y."/>
            <person name="Hemphill L."/>
            <person name="Shang Y."/>
            <person name="Youmans B."/>
            <person name="Ayvaz T."/>
            <person name="Ross M."/>
            <person name="Santibanez J."/>
            <person name="Aqrawi P."/>
            <person name="Gross S."/>
            <person name="Joshi V."/>
            <person name="Fowler G."/>
            <person name="Nazareth L."/>
            <person name="Reid J."/>
            <person name="Worley K."/>
            <person name="Petrosino J."/>
            <person name="Highlander S."/>
            <person name="Gibbs R."/>
        </authorList>
    </citation>
    <scope>NUCLEOTIDE SEQUENCE [LARGE SCALE GENOMIC DNA]</scope>
    <source>
        <strain evidence="2 3">DSM 11664</strain>
    </source>
</reference>
<keyword evidence="1" id="KW-1133">Transmembrane helix</keyword>
<dbReference type="eggNOG" id="ENOG5030AKS">
    <property type="taxonomic scope" value="Bacteria"/>
</dbReference>
<organism evidence="2 3">
    <name type="scientific">Lactobacillus amylolyticus DSM 11664</name>
    <dbReference type="NCBI Taxonomy" id="585524"/>
    <lineage>
        <taxon>Bacteria</taxon>
        <taxon>Bacillati</taxon>
        <taxon>Bacillota</taxon>
        <taxon>Bacilli</taxon>
        <taxon>Lactobacillales</taxon>
        <taxon>Lactobacillaceae</taxon>
        <taxon>Lactobacillus</taxon>
    </lineage>
</organism>
<feature type="transmembrane region" description="Helical" evidence="1">
    <location>
        <begin position="84"/>
        <end position="101"/>
    </location>
</feature>
<proteinExistence type="predicted"/>
<name>D4YT18_9LACO</name>
<evidence type="ECO:0000313" key="2">
    <source>
        <dbReference type="EMBL" id="EFG55674.1"/>
    </source>
</evidence>
<protein>
    <submittedName>
        <fullName evidence="2">Uncharacterized protein</fullName>
    </submittedName>
</protein>
<keyword evidence="1" id="KW-0472">Membrane</keyword>
<accession>D4YT18</accession>
<comment type="caution">
    <text evidence="2">The sequence shown here is derived from an EMBL/GenBank/DDBJ whole genome shotgun (WGS) entry which is preliminary data.</text>
</comment>
<dbReference type="RefSeq" id="WP_006351832.1">
    <property type="nucleotide sequence ID" value="NZ_ADNY01000026.1"/>
</dbReference>
<feature type="transmembrane region" description="Helical" evidence="1">
    <location>
        <begin position="37"/>
        <end position="55"/>
    </location>
</feature>
<feature type="transmembrane region" description="Helical" evidence="1">
    <location>
        <begin position="107"/>
        <end position="123"/>
    </location>
</feature>
<feature type="transmembrane region" description="Helical" evidence="1">
    <location>
        <begin position="12"/>
        <end position="31"/>
    </location>
</feature>
<evidence type="ECO:0000313" key="3">
    <source>
        <dbReference type="Proteomes" id="UP000004069"/>
    </source>
</evidence>
<dbReference type="AlphaFoldDB" id="D4YT18"/>
<dbReference type="PATRIC" id="fig|585524.9.peg.853"/>
<keyword evidence="3" id="KW-1185">Reference proteome</keyword>
<dbReference type="OrthoDB" id="2317471at2"/>
<dbReference type="EMBL" id="ADNY01000026">
    <property type="protein sequence ID" value="EFG55674.1"/>
    <property type="molecule type" value="Genomic_DNA"/>
</dbReference>